<reference evidence="1" key="1">
    <citation type="journal article" date="2022" name="bioRxiv">
        <title>Sequencing and chromosome-scale assembly of the giantPleurodeles waltlgenome.</title>
        <authorList>
            <person name="Brown T."/>
            <person name="Elewa A."/>
            <person name="Iarovenko S."/>
            <person name="Subramanian E."/>
            <person name="Araus A.J."/>
            <person name="Petzold A."/>
            <person name="Susuki M."/>
            <person name="Suzuki K.-i.T."/>
            <person name="Hayashi T."/>
            <person name="Toyoda A."/>
            <person name="Oliveira C."/>
            <person name="Osipova E."/>
            <person name="Leigh N.D."/>
            <person name="Simon A."/>
            <person name="Yun M.H."/>
        </authorList>
    </citation>
    <scope>NUCLEOTIDE SEQUENCE</scope>
    <source>
        <strain evidence="1">20211129_DDA</strain>
        <tissue evidence="1">Liver</tissue>
    </source>
</reference>
<name>A0AAV7R850_PLEWA</name>
<evidence type="ECO:0000313" key="2">
    <source>
        <dbReference type="Proteomes" id="UP001066276"/>
    </source>
</evidence>
<accession>A0AAV7R850</accession>
<protein>
    <submittedName>
        <fullName evidence="1">Uncharacterized protein</fullName>
    </submittedName>
</protein>
<proteinExistence type="predicted"/>
<sequence length="93" mass="10938">MSVHALRLNTRKLFNISCPQTHIHYDKQPEQRVLLRECARLGTRVPLERFDFYIFRLGCCSNERCYEGARNTRSARAPLFSLLSVFYTRVALD</sequence>
<organism evidence="1 2">
    <name type="scientific">Pleurodeles waltl</name>
    <name type="common">Iberian ribbed newt</name>
    <dbReference type="NCBI Taxonomy" id="8319"/>
    <lineage>
        <taxon>Eukaryota</taxon>
        <taxon>Metazoa</taxon>
        <taxon>Chordata</taxon>
        <taxon>Craniata</taxon>
        <taxon>Vertebrata</taxon>
        <taxon>Euteleostomi</taxon>
        <taxon>Amphibia</taxon>
        <taxon>Batrachia</taxon>
        <taxon>Caudata</taxon>
        <taxon>Salamandroidea</taxon>
        <taxon>Salamandridae</taxon>
        <taxon>Pleurodelinae</taxon>
        <taxon>Pleurodeles</taxon>
    </lineage>
</organism>
<keyword evidence="2" id="KW-1185">Reference proteome</keyword>
<dbReference type="AlphaFoldDB" id="A0AAV7R850"/>
<comment type="caution">
    <text evidence="1">The sequence shown here is derived from an EMBL/GenBank/DDBJ whole genome shotgun (WGS) entry which is preliminary data.</text>
</comment>
<gene>
    <name evidence="1" type="ORF">NDU88_001795</name>
</gene>
<evidence type="ECO:0000313" key="1">
    <source>
        <dbReference type="EMBL" id="KAJ1148971.1"/>
    </source>
</evidence>
<dbReference type="EMBL" id="JANPWB010000009">
    <property type="protein sequence ID" value="KAJ1148971.1"/>
    <property type="molecule type" value="Genomic_DNA"/>
</dbReference>
<dbReference type="Proteomes" id="UP001066276">
    <property type="component" value="Chromosome 5"/>
</dbReference>